<keyword evidence="2" id="KW-1185">Reference proteome</keyword>
<proteinExistence type="predicted"/>
<dbReference type="AlphaFoldDB" id="A0A557SYZ6"/>
<accession>A0A557SYZ6</accession>
<sequence>MICESVAGGSAFYLSDSDDINEGNFISTDFNSAQKMSENGVTFWREEQQCWIWRRF</sequence>
<comment type="caution">
    <text evidence="1">The sequence shown here is derived from an EMBL/GenBank/DDBJ whole genome shotgun (WGS) entry which is preliminary data.</text>
</comment>
<reference evidence="1 2" key="1">
    <citation type="journal article" date="2019" name="Front. Microbiol.">
        <title>Ammonia Oxidation by the Arctic Terrestrial Thaumarchaeote Candidatus Nitrosocosmicus arcticus Is Stimulated by Increasing Temperatures.</title>
        <authorList>
            <person name="Alves R.J.E."/>
            <person name="Kerou M."/>
            <person name="Zappe A."/>
            <person name="Bittner R."/>
            <person name="Abby S.S."/>
            <person name="Schmidt H.A."/>
            <person name="Pfeifer K."/>
            <person name="Schleper C."/>
        </authorList>
    </citation>
    <scope>NUCLEOTIDE SEQUENCE [LARGE SCALE GENOMIC DNA]</scope>
    <source>
        <strain evidence="1 2">Kfb</strain>
    </source>
</reference>
<name>A0A557SYZ6_9ARCH</name>
<evidence type="ECO:0000313" key="2">
    <source>
        <dbReference type="Proteomes" id="UP000315289"/>
    </source>
</evidence>
<dbReference type="Proteomes" id="UP000315289">
    <property type="component" value="Unassembled WGS sequence"/>
</dbReference>
<evidence type="ECO:0000313" key="1">
    <source>
        <dbReference type="EMBL" id="TVP41820.1"/>
    </source>
</evidence>
<protein>
    <submittedName>
        <fullName evidence="1">Uncharacterized protein</fullName>
    </submittedName>
</protein>
<gene>
    <name evidence="1" type="ORF">NARC_10226</name>
</gene>
<organism evidence="1 2">
    <name type="scientific">Candidatus Nitrosocosmicus arcticus</name>
    <dbReference type="NCBI Taxonomy" id="2035267"/>
    <lineage>
        <taxon>Archaea</taxon>
        <taxon>Nitrososphaerota</taxon>
        <taxon>Nitrososphaeria</taxon>
        <taxon>Nitrososphaerales</taxon>
        <taxon>Nitrososphaeraceae</taxon>
        <taxon>Candidatus Nitrosocosmicus</taxon>
    </lineage>
</organism>
<dbReference type="EMBL" id="VOAH01000001">
    <property type="protein sequence ID" value="TVP41820.1"/>
    <property type="molecule type" value="Genomic_DNA"/>
</dbReference>